<evidence type="ECO:0000313" key="9">
    <source>
        <dbReference type="EMBL" id="UVI37538.1"/>
    </source>
</evidence>
<feature type="chain" id="PRO_5046447213" evidence="7">
    <location>
        <begin position="32"/>
        <end position="723"/>
    </location>
</feature>
<dbReference type="EMBL" id="CP093443">
    <property type="protein sequence ID" value="UVI37538.1"/>
    <property type="molecule type" value="Genomic_DNA"/>
</dbReference>
<evidence type="ECO:0000256" key="1">
    <source>
        <dbReference type="ARBA" id="ARBA00022512"/>
    </source>
</evidence>
<keyword evidence="2" id="KW-0964">Secreted</keyword>
<dbReference type="SUPFAM" id="SSF50494">
    <property type="entry name" value="Trypsin-like serine proteases"/>
    <property type="match status" value="1"/>
</dbReference>
<dbReference type="PROSITE" id="PS00134">
    <property type="entry name" value="TRYPSIN_HIS"/>
    <property type="match status" value="1"/>
</dbReference>
<keyword evidence="6" id="KW-0812">Transmembrane</keyword>
<keyword evidence="6" id="KW-0472">Membrane</keyword>
<sequence length="723" mass="72608">MQKKLVQSSLALAAATALGLGGAFVAAPAAADSPELTQQTAQKAAKSISVVNAFGFDNGTLHLGVENEEDIDSAEIEKLQKKYGADNVVVQAGISEVKAHAAGDLVGGAGYLMNVPSSGGLGACSTGFSGWNDQGDPVVLTAGHCAEDTAESGEDLGSTEIADTERPKSAPAVGGEGGEPAGIGSIGSWGYNKYGSPVEPGDETGSEGDIDFAVINVDDSKYNVKTGVTDWTSADSDDLGAKLATDITKVGAHTEGTVEKSGRTTGLTEGKVIPRERAPFDYMNVSERWVHGFAVESSVDDPFSQPGDSGGAVFQGETAVGVISGGGPAEWSDGTPFQLGWVADLDYSLEQSGQSINFEDPTEEPPGDDDKDADASAAADGDDADASAAADGKDADASAAADGKDADASAAAEGDDAEASADADGKDDDASAAADGDDADASAAADGKDDEADSDADGDEKPEAPQVGDQTVVEGGKITGKAAPNAEVNLTWKPVGANAGSAQAAPAEGTATVKTDADGNFSAEAPAEAGDYAYSATVTANGQTSEATNFTVTVQAAERKLTVDPKEISASDFVQKDKGVQVTAEGFEEGENVTLEVVAGPENVEGITLEETANADGVVGFSIYGTSAEDAEAYLGKYDLEVTGDNDTEDESALTGSFQVVADEDGNGGGNDGDDNGNDDGNGDGGSDLPRTGAELTGLAAGAGLLLVGGAAVVLTMRRKKNN</sequence>
<keyword evidence="10" id="KW-1185">Reference proteome</keyword>
<evidence type="ECO:0000259" key="8">
    <source>
        <dbReference type="PROSITE" id="PS50847"/>
    </source>
</evidence>
<dbReference type="InterPro" id="IPR009003">
    <property type="entry name" value="Peptidase_S1_PA"/>
</dbReference>
<evidence type="ECO:0000256" key="2">
    <source>
        <dbReference type="ARBA" id="ARBA00022525"/>
    </source>
</evidence>
<dbReference type="Gene3D" id="2.40.10.10">
    <property type="entry name" value="Trypsin-like serine proteases"/>
    <property type="match status" value="2"/>
</dbReference>
<evidence type="ECO:0000256" key="4">
    <source>
        <dbReference type="ARBA" id="ARBA00023088"/>
    </source>
</evidence>
<evidence type="ECO:0000256" key="5">
    <source>
        <dbReference type="SAM" id="MobiDB-lite"/>
    </source>
</evidence>
<feature type="compositionally biased region" description="Acidic residues" evidence="5">
    <location>
        <begin position="448"/>
        <end position="460"/>
    </location>
</feature>
<dbReference type="NCBIfam" id="TIGR01167">
    <property type="entry name" value="LPXTG_anchor"/>
    <property type="match status" value="1"/>
</dbReference>
<dbReference type="PROSITE" id="PS50847">
    <property type="entry name" value="GRAM_POS_ANCHORING"/>
    <property type="match status" value="1"/>
</dbReference>
<organism evidence="9 10">
    <name type="scientific">Brevibacterium spongiae</name>
    <dbReference type="NCBI Taxonomy" id="2909672"/>
    <lineage>
        <taxon>Bacteria</taxon>
        <taxon>Bacillati</taxon>
        <taxon>Actinomycetota</taxon>
        <taxon>Actinomycetes</taxon>
        <taxon>Micrococcales</taxon>
        <taxon>Brevibacteriaceae</taxon>
        <taxon>Brevibacterium</taxon>
    </lineage>
</organism>
<feature type="region of interest" description="Disordered" evidence="5">
    <location>
        <begin position="661"/>
        <end position="694"/>
    </location>
</feature>
<dbReference type="CDD" id="cd21112">
    <property type="entry name" value="alphaLP-like"/>
    <property type="match status" value="1"/>
</dbReference>
<keyword evidence="4" id="KW-0572">Peptidoglycan-anchor</keyword>
<feature type="region of interest" description="Disordered" evidence="5">
    <location>
        <begin position="149"/>
        <end position="181"/>
    </location>
</feature>
<proteinExistence type="predicted"/>
<feature type="region of interest" description="Disordered" evidence="5">
    <location>
        <begin position="356"/>
        <end position="482"/>
    </location>
</feature>
<keyword evidence="1" id="KW-0134">Cell wall</keyword>
<name>A0ABY5SSK9_9MICO</name>
<feature type="signal peptide" evidence="7">
    <location>
        <begin position="1"/>
        <end position="31"/>
    </location>
</feature>
<evidence type="ECO:0000256" key="7">
    <source>
        <dbReference type="SAM" id="SignalP"/>
    </source>
</evidence>
<dbReference type="InterPro" id="IPR018114">
    <property type="entry name" value="TRYPSIN_HIS"/>
</dbReference>
<protein>
    <submittedName>
        <fullName evidence="9">S1 family peptidase</fullName>
    </submittedName>
</protein>
<accession>A0ABY5SSK9</accession>
<dbReference type="Proteomes" id="UP001064879">
    <property type="component" value="Chromosome"/>
</dbReference>
<feature type="domain" description="Gram-positive cocci surface proteins LPxTG" evidence="8">
    <location>
        <begin position="689"/>
        <end position="723"/>
    </location>
</feature>
<keyword evidence="6" id="KW-1133">Transmembrane helix</keyword>
<feature type="compositionally biased region" description="Basic and acidic residues" evidence="5">
    <location>
        <begin position="391"/>
        <end position="407"/>
    </location>
</feature>
<reference evidence="9" key="1">
    <citation type="submission" date="2022-03" db="EMBL/GenBank/DDBJ databases">
        <title>Brevibacterium spongiae sp. nov., isolated from marine sponge.</title>
        <authorList>
            <person name="Li Z."/>
            <person name="Zhang M."/>
        </authorList>
    </citation>
    <scope>NUCLEOTIDE SEQUENCE</scope>
    <source>
        <strain evidence="9">WHS-Z9</strain>
    </source>
</reference>
<dbReference type="InterPro" id="IPR043504">
    <property type="entry name" value="Peptidase_S1_PA_chymotrypsin"/>
</dbReference>
<keyword evidence="3 7" id="KW-0732">Signal</keyword>
<evidence type="ECO:0000313" key="10">
    <source>
        <dbReference type="Proteomes" id="UP001064879"/>
    </source>
</evidence>
<feature type="transmembrane region" description="Helical" evidence="6">
    <location>
        <begin position="696"/>
        <end position="717"/>
    </location>
</feature>
<dbReference type="RefSeq" id="WP_265420076.1">
    <property type="nucleotide sequence ID" value="NZ_CP093443.1"/>
</dbReference>
<feature type="compositionally biased region" description="Acidic residues" evidence="5">
    <location>
        <begin position="662"/>
        <end position="682"/>
    </location>
</feature>
<dbReference type="InterPro" id="IPR019931">
    <property type="entry name" value="LPXTG_anchor"/>
</dbReference>
<gene>
    <name evidence="9" type="ORF">L1F31_07785</name>
</gene>
<evidence type="ECO:0000256" key="6">
    <source>
        <dbReference type="SAM" id="Phobius"/>
    </source>
</evidence>
<feature type="compositionally biased region" description="Acidic residues" evidence="5">
    <location>
        <begin position="413"/>
        <end position="427"/>
    </location>
</feature>
<evidence type="ECO:0000256" key="3">
    <source>
        <dbReference type="ARBA" id="ARBA00022729"/>
    </source>
</evidence>
<feature type="compositionally biased region" description="Acidic residues" evidence="5">
    <location>
        <begin position="360"/>
        <end position="372"/>
    </location>
</feature>